<reference evidence="4" key="1">
    <citation type="journal article" date="2019" name="Int. J. Syst. Evol. Microbiol.">
        <title>The Global Catalogue of Microorganisms (GCM) 10K type strain sequencing project: providing services to taxonomists for standard genome sequencing and annotation.</title>
        <authorList>
            <consortium name="The Broad Institute Genomics Platform"/>
            <consortium name="The Broad Institute Genome Sequencing Center for Infectious Disease"/>
            <person name="Wu L."/>
            <person name="Ma J."/>
        </authorList>
    </citation>
    <scope>NUCLEOTIDE SEQUENCE [LARGE SCALE GENOMIC DNA]</scope>
    <source>
        <strain evidence="4">JCM 12607</strain>
    </source>
</reference>
<keyword evidence="1" id="KW-0418">Kinase</keyword>
<dbReference type="SUPFAM" id="SSF55874">
    <property type="entry name" value="ATPase domain of HSP90 chaperone/DNA topoisomerase II/histidine kinase"/>
    <property type="match status" value="1"/>
</dbReference>
<dbReference type="Proteomes" id="UP001596915">
    <property type="component" value="Unassembled WGS sequence"/>
</dbReference>
<dbReference type="Gene3D" id="3.30.565.10">
    <property type="entry name" value="Histidine kinase-like ATPase, C-terminal domain"/>
    <property type="match status" value="1"/>
</dbReference>
<keyword evidence="1" id="KW-0723">Serine/threonine-protein kinase</keyword>
<keyword evidence="3" id="KW-0067">ATP-binding</keyword>
<keyword evidence="1" id="KW-0808">Transferase</keyword>
<dbReference type="InterPro" id="IPR003594">
    <property type="entry name" value="HATPase_dom"/>
</dbReference>
<evidence type="ECO:0000259" key="2">
    <source>
        <dbReference type="Pfam" id="PF13581"/>
    </source>
</evidence>
<name>A0ABW2X300_9ACTN</name>
<organism evidence="3 4">
    <name type="scientific">Streptomyces sanglieri</name>
    <dbReference type="NCBI Taxonomy" id="193460"/>
    <lineage>
        <taxon>Bacteria</taxon>
        <taxon>Bacillati</taxon>
        <taxon>Actinomycetota</taxon>
        <taxon>Actinomycetes</taxon>
        <taxon>Kitasatosporales</taxon>
        <taxon>Streptomycetaceae</taxon>
        <taxon>Streptomyces</taxon>
    </lineage>
</organism>
<evidence type="ECO:0000313" key="3">
    <source>
        <dbReference type="EMBL" id="MFD0627388.1"/>
    </source>
</evidence>
<dbReference type="CDD" id="cd16936">
    <property type="entry name" value="HATPase_RsbW-like"/>
    <property type="match status" value="1"/>
</dbReference>
<proteinExistence type="predicted"/>
<dbReference type="InterPro" id="IPR050267">
    <property type="entry name" value="Anti-sigma-factor_SerPK"/>
</dbReference>
<protein>
    <submittedName>
        <fullName evidence="3">ATP-binding protein</fullName>
    </submittedName>
</protein>
<sequence>MNHVIASPPVDAEPTYHADFAMGEHSARHLRRILRLYLKGWELLDVADAAELALTELIANVVRYVPGRRCQTFIFLLAAGGVRVEVADACPDVPRMVVGDELDEGGRGLVLVDAVTDKWGVEPRPDGRGKTVWFECLAVAGAADRAIALSDRSAAPRAPRP</sequence>
<dbReference type="InterPro" id="IPR036890">
    <property type="entry name" value="HATPase_C_sf"/>
</dbReference>
<comment type="caution">
    <text evidence="3">The sequence shown here is derived from an EMBL/GenBank/DDBJ whole genome shotgun (WGS) entry which is preliminary data.</text>
</comment>
<evidence type="ECO:0000313" key="4">
    <source>
        <dbReference type="Proteomes" id="UP001596915"/>
    </source>
</evidence>
<dbReference type="Pfam" id="PF13581">
    <property type="entry name" value="HATPase_c_2"/>
    <property type="match status" value="1"/>
</dbReference>
<keyword evidence="4" id="KW-1185">Reference proteome</keyword>
<keyword evidence="3" id="KW-0547">Nucleotide-binding</keyword>
<feature type="domain" description="Histidine kinase/HSP90-like ATPase" evidence="2">
    <location>
        <begin position="28"/>
        <end position="134"/>
    </location>
</feature>
<dbReference type="EMBL" id="JBHTGL010000008">
    <property type="protein sequence ID" value="MFD0627388.1"/>
    <property type="molecule type" value="Genomic_DNA"/>
</dbReference>
<gene>
    <name evidence="3" type="ORF">ACFQ2K_36745</name>
</gene>
<dbReference type="PANTHER" id="PTHR35526:SF3">
    <property type="entry name" value="ANTI-SIGMA-F FACTOR RSBW"/>
    <property type="match status" value="1"/>
</dbReference>
<dbReference type="GO" id="GO:0005524">
    <property type="term" value="F:ATP binding"/>
    <property type="evidence" value="ECO:0007669"/>
    <property type="project" value="UniProtKB-KW"/>
</dbReference>
<evidence type="ECO:0000256" key="1">
    <source>
        <dbReference type="ARBA" id="ARBA00022527"/>
    </source>
</evidence>
<accession>A0ABW2X300</accession>
<dbReference type="PANTHER" id="PTHR35526">
    <property type="entry name" value="ANTI-SIGMA-F FACTOR RSBW-RELATED"/>
    <property type="match status" value="1"/>
</dbReference>